<dbReference type="PROSITE" id="PS50928">
    <property type="entry name" value="ABC_TM1"/>
    <property type="match status" value="1"/>
</dbReference>
<feature type="transmembrane region" description="Helical" evidence="11">
    <location>
        <begin position="209"/>
        <end position="228"/>
    </location>
</feature>
<dbReference type="STRING" id="703.SAMEA2665130_02098"/>
<evidence type="ECO:0000256" key="6">
    <source>
        <dbReference type="ARBA" id="ARBA00022692"/>
    </source>
</evidence>
<protein>
    <recommendedName>
        <fullName evidence="10">Arginine ABC transporter permease protein ArtM</fullName>
    </recommendedName>
</protein>
<dbReference type="InterPro" id="IPR000515">
    <property type="entry name" value="MetI-like"/>
</dbReference>
<dbReference type="NCBIfam" id="TIGR01726">
    <property type="entry name" value="HEQRo_perm_3TM"/>
    <property type="match status" value="1"/>
</dbReference>
<evidence type="ECO:0000256" key="4">
    <source>
        <dbReference type="ARBA" id="ARBA00022475"/>
    </source>
</evidence>
<evidence type="ECO:0000256" key="11">
    <source>
        <dbReference type="RuleBase" id="RU363032"/>
    </source>
</evidence>
<dbReference type="GO" id="GO:0006865">
    <property type="term" value="P:amino acid transport"/>
    <property type="evidence" value="ECO:0007669"/>
    <property type="project" value="UniProtKB-KW"/>
</dbReference>
<dbReference type="InterPro" id="IPR035906">
    <property type="entry name" value="MetI-like_sf"/>
</dbReference>
<dbReference type="RefSeq" id="WP_010864138.1">
    <property type="nucleotide sequence ID" value="NZ_KB944511.1"/>
</dbReference>
<dbReference type="PANTHER" id="PTHR30614">
    <property type="entry name" value="MEMBRANE COMPONENT OF AMINO ACID ABC TRANSPORTER"/>
    <property type="match status" value="1"/>
</dbReference>
<proteinExistence type="inferred from homology"/>
<name>R8ANX0_PLESH</name>
<keyword evidence="14" id="KW-1185">Reference proteome</keyword>
<keyword evidence="6 11" id="KW-0812">Transmembrane</keyword>
<accession>R8ANX0</accession>
<feature type="transmembrane region" description="Helical" evidence="11">
    <location>
        <begin position="108"/>
        <end position="128"/>
    </location>
</feature>
<evidence type="ECO:0000256" key="2">
    <source>
        <dbReference type="ARBA" id="ARBA00010072"/>
    </source>
</evidence>
<dbReference type="Proteomes" id="UP000014012">
    <property type="component" value="Unassembled WGS sequence"/>
</dbReference>
<keyword evidence="9 11" id="KW-0472">Membrane</keyword>
<dbReference type="InterPro" id="IPR043429">
    <property type="entry name" value="ArtM/GltK/GlnP/TcyL/YhdX-like"/>
</dbReference>
<organism evidence="13 14">
    <name type="scientific">Plesiomonas shigelloides 302-73</name>
    <dbReference type="NCBI Taxonomy" id="1315976"/>
    <lineage>
        <taxon>Bacteria</taxon>
        <taxon>Pseudomonadati</taxon>
        <taxon>Pseudomonadota</taxon>
        <taxon>Gammaproteobacteria</taxon>
        <taxon>Enterobacterales</taxon>
        <taxon>Enterobacteriaceae</taxon>
        <taxon>Plesiomonas</taxon>
    </lineage>
</organism>
<evidence type="ECO:0000313" key="13">
    <source>
        <dbReference type="EMBL" id="EON88003.1"/>
    </source>
</evidence>
<dbReference type="Gene3D" id="1.10.3720.10">
    <property type="entry name" value="MetI-like"/>
    <property type="match status" value="1"/>
</dbReference>
<keyword evidence="5" id="KW-0997">Cell inner membrane</keyword>
<dbReference type="GO" id="GO:0022857">
    <property type="term" value="F:transmembrane transporter activity"/>
    <property type="evidence" value="ECO:0007669"/>
    <property type="project" value="InterPro"/>
</dbReference>
<keyword evidence="8 11" id="KW-1133">Transmembrane helix</keyword>
<evidence type="ECO:0000256" key="7">
    <source>
        <dbReference type="ARBA" id="ARBA00022970"/>
    </source>
</evidence>
<evidence type="ECO:0000313" key="14">
    <source>
        <dbReference type="Proteomes" id="UP000014012"/>
    </source>
</evidence>
<dbReference type="CDD" id="cd06261">
    <property type="entry name" value="TM_PBP2"/>
    <property type="match status" value="1"/>
</dbReference>
<feature type="transmembrane region" description="Helical" evidence="11">
    <location>
        <begin position="66"/>
        <end position="88"/>
    </location>
</feature>
<keyword evidence="4" id="KW-1003">Cell membrane</keyword>
<dbReference type="OrthoDB" id="4404959at2"/>
<feature type="domain" description="ABC transmembrane type-1" evidence="12">
    <location>
        <begin position="31"/>
        <end position="228"/>
    </location>
</feature>
<feature type="transmembrane region" description="Helical" evidence="11">
    <location>
        <begin position="174"/>
        <end position="197"/>
    </location>
</feature>
<evidence type="ECO:0000256" key="1">
    <source>
        <dbReference type="ARBA" id="ARBA00004429"/>
    </source>
</evidence>
<feature type="transmembrane region" description="Helical" evidence="11">
    <location>
        <begin position="31"/>
        <end position="54"/>
    </location>
</feature>
<comment type="caution">
    <text evidence="13">The sequence shown here is derived from an EMBL/GenBank/DDBJ whole genome shotgun (WGS) entry which is preliminary data.</text>
</comment>
<evidence type="ECO:0000256" key="5">
    <source>
        <dbReference type="ARBA" id="ARBA00022519"/>
    </source>
</evidence>
<reference evidence="13 14" key="1">
    <citation type="journal article" date="2013" name="Genome Announc.">
        <title>Genome Sequence of Plesiomonas shigelloides Strain 302-73 (Serotype O1).</title>
        <authorList>
            <person name="Pique N."/>
            <person name="Aquilini E."/>
            <person name="Alioto T."/>
            <person name="Minana-Galbis D."/>
            <person name="Tomas J.M."/>
        </authorList>
    </citation>
    <scope>NUCLEOTIDE SEQUENCE [LARGE SCALE GENOMIC DNA]</scope>
    <source>
        <strain evidence="13 14">302-73</strain>
    </source>
</reference>
<evidence type="ECO:0000256" key="10">
    <source>
        <dbReference type="ARBA" id="ARBA00040319"/>
    </source>
</evidence>
<keyword evidence="7" id="KW-0029">Amino-acid transport</keyword>
<dbReference type="PANTHER" id="PTHR30614:SF10">
    <property type="entry name" value="ARGININE ABC TRANSPORTER PERMEASE PROTEIN ARTM"/>
    <property type="match status" value="1"/>
</dbReference>
<evidence type="ECO:0000256" key="3">
    <source>
        <dbReference type="ARBA" id="ARBA00022448"/>
    </source>
</evidence>
<comment type="similarity">
    <text evidence="2">Belongs to the binding-protein-dependent transport system permease family. HisMQ subfamily.</text>
</comment>
<dbReference type="Pfam" id="PF00528">
    <property type="entry name" value="BPD_transp_1"/>
    <property type="match status" value="1"/>
</dbReference>
<comment type="subcellular location">
    <subcellularLocation>
        <location evidence="1">Cell inner membrane</location>
        <topology evidence="1">Multi-pass membrane protein</topology>
    </subcellularLocation>
    <subcellularLocation>
        <location evidence="11">Cell membrane</location>
        <topology evidence="11">Multi-pass membrane protein</topology>
    </subcellularLocation>
</comment>
<evidence type="ECO:0000256" key="9">
    <source>
        <dbReference type="ARBA" id="ARBA00023136"/>
    </source>
</evidence>
<evidence type="ECO:0000256" key="8">
    <source>
        <dbReference type="ARBA" id="ARBA00022989"/>
    </source>
</evidence>
<dbReference type="PATRIC" id="fig|1315976.3.peg.2398"/>
<dbReference type="SUPFAM" id="SSF161098">
    <property type="entry name" value="MetI-like"/>
    <property type="match status" value="1"/>
</dbReference>
<dbReference type="HOGENOM" id="CLU_019602_1_4_6"/>
<evidence type="ECO:0000259" key="12">
    <source>
        <dbReference type="PROSITE" id="PS50928"/>
    </source>
</evidence>
<dbReference type="InterPro" id="IPR010065">
    <property type="entry name" value="AA_ABC_transptr_permease_3TM"/>
</dbReference>
<dbReference type="GO" id="GO:0043190">
    <property type="term" value="C:ATP-binding cassette (ABC) transporter complex"/>
    <property type="evidence" value="ECO:0007669"/>
    <property type="project" value="InterPro"/>
</dbReference>
<dbReference type="AlphaFoldDB" id="R8ANX0"/>
<dbReference type="EMBL" id="AQQO01000356">
    <property type="protein sequence ID" value="EON88003.1"/>
    <property type="molecule type" value="Genomic_DNA"/>
</dbReference>
<gene>
    <name evidence="13" type="ORF">PLESHI_12660</name>
</gene>
<keyword evidence="3 11" id="KW-0813">Transport</keyword>
<sequence>MMEKWSLTIQQWLQGNTIFTPETLLHYWDGFVTTVQLLIVSVWVGLLLAIPLAIIRCSRSRIASSLVWMFTYLFRGTPLLVQLYLIYYGLTMIEGIQHTVWWRWLQDPIYPCLLAFGLNTAAYTTEILRGAMQATSRGEREAARAFGMSPWQMTRRIILPSAFRRALPAYANEVIYMLHATALASVVTVIDITGAARDVYAQFYAPFEAFSFAALLYLGLTFLLVWGFRRWEDHWQRHLRPLAS</sequence>